<keyword evidence="1" id="KW-0812">Transmembrane</keyword>
<evidence type="ECO:0000313" key="2">
    <source>
        <dbReference type="EMBL" id="MBK0421087.1"/>
    </source>
</evidence>
<dbReference type="PANTHER" id="PTHR36840">
    <property type="entry name" value="BLL5714 PROTEIN"/>
    <property type="match status" value="1"/>
</dbReference>
<name>A0A934QDJ1_9MICO</name>
<feature type="transmembrane region" description="Helical" evidence="1">
    <location>
        <begin position="81"/>
        <end position="100"/>
    </location>
</feature>
<accession>A0A934QDJ1</accession>
<keyword evidence="3" id="KW-1185">Reference proteome</keyword>
<keyword evidence="1" id="KW-0472">Membrane</keyword>
<reference evidence="2" key="1">
    <citation type="submission" date="2020-12" db="EMBL/GenBank/DDBJ databases">
        <title>Leucobacter sp. CAS2, isolated from Chromium sludge.</title>
        <authorList>
            <person name="Xu Z."/>
        </authorList>
    </citation>
    <scope>NUCLEOTIDE SEQUENCE</scope>
    <source>
        <strain evidence="2">CSA2</strain>
    </source>
</reference>
<feature type="transmembrane region" description="Helical" evidence="1">
    <location>
        <begin position="296"/>
        <end position="320"/>
    </location>
</feature>
<proteinExistence type="predicted"/>
<sequence length="393" mass="41910">MRPRDPREEGRSASALELFYDLIFVVAVSLASAQLGQMGLSGKPGQGVVEYLLVFFAIWWAWMNFTWFASAFDTDDWPYRVLALTQMAGVVVLAVGTTPAMRSGDFSLIIAGYVIMRLALCGQWLRASRSHPAFRKTALRYVTGILIVQPLWVLYPLTPQGFKIPVFVLLALCELAVPVFAESARQTPWNPNHIADRYGSFTLIVLGESVLASTTAIANALGEAEHVGGLVLLGAGGFVIAAGMWWVYFATDVIDQLGVVKTALPFGYGHYLVFASAGAFSAGIAVLIGLEDGTGKLGAVASAATLTVPVALFVLGVWALILRHRLHGVRRVLVPIGAVALAATALLPHAVVFAAMVMVALVIVVESSCLGQRVAGDTLHPEDECIGPVSHPA</sequence>
<organism evidence="2 3">
    <name type="scientific">Leucobacter edaphi</name>
    <dbReference type="NCBI Taxonomy" id="2796472"/>
    <lineage>
        <taxon>Bacteria</taxon>
        <taxon>Bacillati</taxon>
        <taxon>Actinomycetota</taxon>
        <taxon>Actinomycetes</taxon>
        <taxon>Micrococcales</taxon>
        <taxon>Microbacteriaceae</taxon>
        <taxon>Leucobacter</taxon>
    </lineage>
</organism>
<dbReference type="AlphaFoldDB" id="A0A934QDJ1"/>
<feature type="transmembrane region" description="Helical" evidence="1">
    <location>
        <begin position="332"/>
        <end position="365"/>
    </location>
</feature>
<dbReference type="Pfam" id="PF06772">
    <property type="entry name" value="LtrA"/>
    <property type="match status" value="1"/>
</dbReference>
<feature type="transmembrane region" description="Helical" evidence="1">
    <location>
        <begin position="271"/>
        <end position="290"/>
    </location>
</feature>
<feature type="transmembrane region" description="Helical" evidence="1">
    <location>
        <begin position="137"/>
        <end position="155"/>
    </location>
</feature>
<gene>
    <name evidence="2" type="ORF">JD292_03195</name>
</gene>
<keyword evidence="1" id="KW-1133">Transmembrane helix</keyword>
<feature type="transmembrane region" description="Helical" evidence="1">
    <location>
        <begin position="227"/>
        <end position="250"/>
    </location>
</feature>
<feature type="transmembrane region" description="Helical" evidence="1">
    <location>
        <begin position="106"/>
        <end position="125"/>
    </location>
</feature>
<comment type="caution">
    <text evidence="2">The sequence shown here is derived from an EMBL/GenBank/DDBJ whole genome shotgun (WGS) entry which is preliminary data.</text>
</comment>
<dbReference type="Proteomes" id="UP000618733">
    <property type="component" value="Unassembled WGS sequence"/>
</dbReference>
<dbReference type="InterPro" id="IPR010640">
    <property type="entry name" value="Low_temperature_requirement_A"/>
</dbReference>
<dbReference type="PANTHER" id="PTHR36840:SF1">
    <property type="entry name" value="BLL5714 PROTEIN"/>
    <property type="match status" value="1"/>
</dbReference>
<evidence type="ECO:0000313" key="3">
    <source>
        <dbReference type="Proteomes" id="UP000618733"/>
    </source>
</evidence>
<feature type="transmembrane region" description="Helical" evidence="1">
    <location>
        <begin position="201"/>
        <end position="221"/>
    </location>
</feature>
<dbReference type="EMBL" id="JAEHOI010000002">
    <property type="protein sequence ID" value="MBK0421087.1"/>
    <property type="molecule type" value="Genomic_DNA"/>
</dbReference>
<protein>
    <submittedName>
        <fullName evidence="2">Low temperature requirement protein A</fullName>
    </submittedName>
</protein>
<feature type="transmembrane region" description="Helical" evidence="1">
    <location>
        <begin position="12"/>
        <end position="31"/>
    </location>
</feature>
<evidence type="ECO:0000256" key="1">
    <source>
        <dbReference type="SAM" id="Phobius"/>
    </source>
</evidence>
<feature type="transmembrane region" description="Helical" evidence="1">
    <location>
        <begin position="51"/>
        <end position="69"/>
    </location>
</feature>